<dbReference type="EMBL" id="CP008954">
    <property type="protein sequence ID" value="AIG81337.1"/>
    <property type="molecule type" value="Genomic_DNA"/>
</dbReference>
<dbReference type="HOGENOM" id="CLU_1178270_0_0_11"/>
<evidence type="ECO:0000313" key="1">
    <source>
        <dbReference type="EMBL" id="AIG81337.1"/>
    </source>
</evidence>
<dbReference type="PRINTS" id="PR00507">
    <property type="entry name" value="N12N6MTFRASE"/>
</dbReference>
<geneLocation type="plasmid" evidence="1 2">
    <name>pAmyja1</name>
</geneLocation>
<dbReference type="Gene3D" id="3.40.50.150">
    <property type="entry name" value="Vaccinia Virus protein VP39"/>
    <property type="match status" value="1"/>
</dbReference>
<dbReference type="eggNOG" id="COG0827">
    <property type="taxonomic scope" value="Bacteria"/>
</dbReference>
<gene>
    <name evidence="1" type="ORF">AJAP_42850</name>
</gene>
<dbReference type="AlphaFoldDB" id="A0A075V4P3"/>
<reference evidence="1 2" key="1">
    <citation type="journal article" date="2014" name="J. Biotechnol.">
        <title>Complete genome sequence of the actinobacterium Amycolatopsis japonica MG417-CF17(T) (=DSM 44213T) producing (S,S)-N,N'-ethylenediaminedisuccinic acid.</title>
        <authorList>
            <person name="Stegmann E."/>
            <person name="Albersmeier A."/>
            <person name="Spohn M."/>
            <person name="Gert H."/>
            <person name="Weber T."/>
            <person name="Wohlleben W."/>
            <person name="Kalinowski J."/>
            <person name="Ruckert C."/>
        </authorList>
    </citation>
    <scope>NUCLEOTIDE SEQUENCE [LARGE SCALE GENOMIC DNA]</scope>
    <source>
        <strain evidence="2">MG417-CF17 (DSM 44213)</strain>
        <plasmid evidence="1">pAmyja1</plasmid>
    </source>
</reference>
<sequence>MRATELMLRVQARKATAEGRHDDANAAVEKAVKLAASVGGRENRQRTNFFPTPPELAAELAGLLKRKIRWDGPLLLLEPSAGNGNLVRALHEEFRMRDYFLTAIEPERGLAEHIGKHFRHEVRNITFEEYGPDVYDPAPEEAELRFDGILMNPPFNVPGNRTIWIDHVRKAWDMLAYDGTLVAIVPNSFSYREDRKYCEIRELIEEHGDHYELPGDTFANSGTSTITRVIWATKP</sequence>
<dbReference type="InterPro" id="IPR029063">
    <property type="entry name" value="SAM-dependent_MTases_sf"/>
</dbReference>
<dbReference type="RefSeq" id="WP_040133711.1">
    <property type="nucleotide sequence ID" value="NZ_CP008954.1"/>
</dbReference>
<proteinExistence type="predicted"/>
<dbReference type="SUPFAM" id="SSF53335">
    <property type="entry name" value="S-adenosyl-L-methionine-dependent methyltransferases"/>
    <property type="match status" value="1"/>
</dbReference>
<dbReference type="Proteomes" id="UP000028492">
    <property type="component" value="Plasmid pAmyja1"/>
</dbReference>
<accession>A0A075V4P3</accession>
<name>A0A075V4P3_9PSEU</name>
<dbReference type="KEGG" id="aja:AJAP_42850"/>
<keyword evidence="1" id="KW-0614">Plasmid</keyword>
<protein>
    <submittedName>
        <fullName evidence="1">Uncharacterized protein</fullName>
    </submittedName>
</protein>
<evidence type="ECO:0000313" key="2">
    <source>
        <dbReference type="Proteomes" id="UP000028492"/>
    </source>
</evidence>
<organism evidence="1 2">
    <name type="scientific">Amycolatopsis japonica</name>
    <dbReference type="NCBI Taxonomy" id="208439"/>
    <lineage>
        <taxon>Bacteria</taxon>
        <taxon>Bacillati</taxon>
        <taxon>Actinomycetota</taxon>
        <taxon>Actinomycetes</taxon>
        <taxon>Pseudonocardiales</taxon>
        <taxon>Pseudonocardiaceae</taxon>
        <taxon>Amycolatopsis</taxon>
        <taxon>Amycolatopsis japonica group</taxon>
    </lineage>
</organism>
<keyword evidence="2" id="KW-1185">Reference proteome</keyword>